<organism evidence="1 2">
    <name type="scientific">Oryza meyeriana var. granulata</name>
    <dbReference type="NCBI Taxonomy" id="110450"/>
    <lineage>
        <taxon>Eukaryota</taxon>
        <taxon>Viridiplantae</taxon>
        <taxon>Streptophyta</taxon>
        <taxon>Embryophyta</taxon>
        <taxon>Tracheophyta</taxon>
        <taxon>Spermatophyta</taxon>
        <taxon>Magnoliopsida</taxon>
        <taxon>Liliopsida</taxon>
        <taxon>Poales</taxon>
        <taxon>Poaceae</taxon>
        <taxon>BOP clade</taxon>
        <taxon>Oryzoideae</taxon>
        <taxon>Oryzeae</taxon>
        <taxon>Oryzinae</taxon>
        <taxon>Oryza</taxon>
        <taxon>Oryza meyeriana</taxon>
    </lineage>
</organism>
<evidence type="ECO:0000313" key="1">
    <source>
        <dbReference type="EMBL" id="KAF0926449.1"/>
    </source>
</evidence>
<name>A0A6G1EPB0_9ORYZ</name>
<dbReference type="AlphaFoldDB" id="A0A6G1EPB0"/>
<gene>
    <name evidence="1" type="ORF">E2562_025294</name>
</gene>
<protein>
    <submittedName>
        <fullName evidence="1">Uncharacterized protein</fullName>
    </submittedName>
</protein>
<evidence type="ECO:0000313" key="2">
    <source>
        <dbReference type="Proteomes" id="UP000479710"/>
    </source>
</evidence>
<proteinExistence type="predicted"/>
<reference evidence="1 2" key="1">
    <citation type="submission" date="2019-11" db="EMBL/GenBank/DDBJ databases">
        <title>Whole genome sequence of Oryza granulata.</title>
        <authorList>
            <person name="Li W."/>
        </authorList>
    </citation>
    <scope>NUCLEOTIDE SEQUENCE [LARGE SCALE GENOMIC DNA]</scope>
    <source>
        <strain evidence="2">cv. Menghai</strain>
        <tissue evidence="1">Leaf</tissue>
    </source>
</reference>
<dbReference type="EMBL" id="SPHZ02000003">
    <property type="protein sequence ID" value="KAF0926449.1"/>
    <property type="molecule type" value="Genomic_DNA"/>
</dbReference>
<accession>A0A6G1EPB0</accession>
<dbReference type="Proteomes" id="UP000479710">
    <property type="component" value="Unassembled WGS sequence"/>
</dbReference>
<keyword evidence="2" id="KW-1185">Reference proteome</keyword>
<comment type="caution">
    <text evidence="1">The sequence shown here is derived from an EMBL/GenBank/DDBJ whole genome shotgun (WGS) entry which is preliminary data.</text>
</comment>
<feature type="non-terminal residue" evidence="1">
    <location>
        <position position="1"/>
    </location>
</feature>
<sequence>KRVRVGWKVNAKYNVVKNLPTDQGRGQGKVAAVRSTTLALPVTAAVDPRNQAGFTGQYPITRIFACAATLANQPSSIEHKARNCQSSSSLYHGISNRVL</sequence>